<proteinExistence type="predicted"/>
<dbReference type="Proteomes" id="UP000001426">
    <property type="component" value="Chromosome"/>
</dbReference>
<dbReference type="EMBL" id="CP116810">
    <property type="protein sequence ID" value="WCL92677.1"/>
    <property type="molecule type" value="Genomic_DNA"/>
</dbReference>
<dbReference type="AlphaFoldDB" id="A0AAE9Y0L4"/>
<dbReference type="RefSeq" id="WP_158255416.1">
    <property type="nucleotide sequence ID" value="NZ_CP116810.1"/>
</dbReference>
<name>A0AAE9Y0L4_RHOPA</name>
<gene>
    <name evidence="1" type="ORF">TX73_013010</name>
</gene>
<sequence length="50" mass="5403">MSELDATGRAILVLAQDVVELEDRAARVRAVVAALASERGIQMPAPEERK</sequence>
<keyword evidence="2" id="KW-1185">Reference proteome</keyword>
<organism evidence="1 2">
    <name type="scientific">Rhodopseudomonas palustris (strain ATCC BAA-98 / CGA009)</name>
    <dbReference type="NCBI Taxonomy" id="258594"/>
    <lineage>
        <taxon>Bacteria</taxon>
        <taxon>Pseudomonadati</taxon>
        <taxon>Pseudomonadota</taxon>
        <taxon>Alphaproteobacteria</taxon>
        <taxon>Hyphomicrobiales</taxon>
        <taxon>Nitrobacteraceae</taxon>
        <taxon>Rhodopseudomonas</taxon>
    </lineage>
</organism>
<evidence type="ECO:0000313" key="1">
    <source>
        <dbReference type="EMBL" id="WCL92677.1"/>
    </source>
</evidence>
<evidence type="ECO:0000313" key="2">
    <source>
        <dbReference type="Proteomes" id="UP000001426"/>
    </source>
</evidence>
<dbReference type="KEGG" id="rpa:TX73_013010"/>
<dbReference type="GeneID" id="66893581"/>
<protein>
    <submittedName>
        <fullName evidence="1">Uncharacterized protein</fullName>
    </submittedName>
</protein>
<reference evidence="1 2" key="1">
    <citation type="journal article" date="2004" name="Nat. Biotechnol.">
        <title>Complete genome sequence of the metabolically versatile photosynthetic bacterium Rhodopseudomonas palustris.</title>
        <authorList>
            <person name="Larimer F.W."/>
            <person name="Chain P."/>
            <person name="Hauser L."/>
            <person name="Lamerdin J."/>
            <person name="Malfatti S."/>
            <person name="Do L."/>
            <person name="Land M.L."/>
            <person name="Pelletier D.A."/>
            <person name="Beatty J.T."/>
            <person name="Lang A.S."/>
            <person name="Tabita F.R."/>
            <person name="Gibson J.L."/>
            <person name="Hanson T.E."/>
            <person name="Bobst C."/>
            <person name="Torres J.L."/>
            <person name="Peres C."/>
            <person name="Harrison F.H."/>
            <person name="Gibson J."/>
            <person name="Harwood C.S."/>
        </authorList>
    </citation>
    <scope>NUCLEOTIDE SEQUENCE [LARGE SCALE GENOMIC DNA]</scope>
    <source>
        <strain evidence="2">ATCC BAA-98 / CGA009</strain>
    </source>
</reference>
<accession>A0AAE9Y0L4</accession>